<proteinExistence type="inferred from homology"/>
<dbReference type="AlphaFoldDB" id="A0A2K0A888"/>
<evidence type="ECO:0000256" key="4">
    <source>
        <dbReference type="ARBA" id="ARBA00022705"/>
    </source>
</evidence>
<evidence type="ECO:0000259" key="14">
    <source>
        <dbReference type="Pfam" id="PF13476"/>
    </source>
</evidence>
<keyword evidence="12" id="KW-0233">DNA recombination</keyword>
<dbReference type="GO" id="GO:0004527">
    <property type="term" value="F:exonuclease activity"/>
    <property type="evidence" value="ECO:0007669"/>
    <property type="project" value="UniProtKB-KW"/>
</dbReference>
<evidence type="ECO:0000256" key="8">
    <source>
        <dbReference type="ARBA" id="ARBA00022801"/>
    </source>
</evidence>
<evidence type="ECO:0000256" key="12">
    <source>
        <dbReference type="ARBA" id="ARBA00023172"/>
    </source>
</evidence>
<evidence type="ECO:0000256" key="6">
    <source>
        <dbReference type="ARBA" id="ARBA00022741"/>
    </source>
</evidence>
<dbReference type="EMBL" id="LORN02000015">
    <property type="protein sequence ID" value="PNN21245.1"/>
    <property type="molecule type" value="Genomic_DNA"/>
</dbReference>
<keyword evidence="5" id="KW-0540">Nuclease</keyword>
<comment type="subunit">
    <text evidence="2">Heterodimer of SbcC and SbcD.</text>
</comment>
<evidence type="ECO:0000256" key="1">
    <source>
        <dbReference type="ARBA" id="ARBA00006930"/>
    </source>
</evidence>
<keyword evidence="4" id="KW-0235">DNA replication</keyword>
<reference evidence="15 16" key="1">
    <citation type="submission" date="2017-12" db="EMBL/GenBank/DDBJ databases">
        <title>FDA dAtabase for Regulatory Grade micrObial Sequences (FDA-ARGOS): Supporting development and validation of Infectious Disease Dx tests.</title>
        <authorList>
            <person name="Hoffmann M."/>
            <person name="Allard M."/>
            <person name="Evans P."/>
            <person name="Brown E."/>
            <person name="Tallon L."/>
            <person name="Sadzewicz L."/>
            <person name="Sengamalay N."/>
            <person name="Ott S."/>
            <person name="Godinez A."/>
            <person name="Nagaraj S."/>
            <person name="Vavikolanu K."/>
            <person name="Aluvathingal J."/>
            <person name="Nadendla S."/>
            <person name="Sichtig H."/>
        </authorList>
    </citation>
    <scope>NUCLEOTIDE SEQUENCE [LARGE SCALE GENOMIC DNA]</scope>
    <source>
        <strain evidence="15 16">FDAARGOS_148</strain>
    </source>
</reference>
<evidence type="ECO:0000256" key="7">
    <source>
        <dbReference type="ARBA" id="ARBA00022759"/>
    </source>
</evidence>
<dbReference type="InterPro" id="IPR053380">
    <property type="entry name" value="SbcCD_Nuclease_C"/>
</dbReference>
<gene>
    <name evidence="15" type="ORF">AL503_010890</name>
</gene>
<dbReference type="PANTHER" id="PTHR32114:SF2">
    <property type="entry name" value="ABC TRANSPORTER ABCH.3"/>
    <property type="match status" value="1"/>
</dbReference>
<comment type="caution">
    <text evidence="15">The sequence shown here is derived from an EMBL/GenBank/DDBJ whole genome shotgun (WGS) entry which is preliminary data.</text>
</comment>
<protein>
    <recommendedName>
        <fullName evidence="3">Nuclease SbcCD subunit C</fullName>
    </recommendedName>
</protein>
<dbReference type="Pfam" id="PF13558">
    <property type="entry name" value="SbcC_Walker_B"/>
    <property type="match status" value="1"/>
</dbReference>
<keyword evidence="7" id="KW-0255">Endonuclease</keyword>
<keyword evidence="10" id="KW-0067">ATP-binding</keyword>
<dbReference type="GO" id="GO:0016887">
    <property type="term" value="F:ATP hydrolysis activity"/>
    <property type="evidence" value="ECO:0007669"/>
    <property type="project" value="InterPro"/>
</dbReference>
<sequence>MRPTKLILNNFGPFIHEVIDFEQINNEQLFLISGKTGSGKTMLFDGIVYALFGKASTEGRNEGELRSHFADGKSPMSVEYEFKINDKKFKISRQAGFIKEGNTSLTPGKLDVFEFDEESQLYELRESKISSGNGFIKDLLGINAEQFRQLFILPQGEFKKFLVSNSSDKQSILRTLFNSIRFEEMQNLLLNQVKDEKKQIESRYSQIQILWEDIETFENDELIQFKSLNSMQTKDIINAIPQFEQVGQHLNEKYEQLKSEHHDALEAIKRKIEENNKLIESLKELDRNKNKKVQLEKNKVSIEKLKAELRKIMEIKPLSQLYNQRNAKEQKYENTKVKLNSIIEELHELNDKLEKFKKEKEILNVQSEDINIKSIYIDKTKQFYTNINKYREAFNEIKQNETYLKENNQKQEENKNLIDKLNNDIAKIDVNNENVDEITQEIFQLKNTFDKKVTLRENKEKYQSLSQKYNKTEKSIKKTKEQISDLKLQLENIDKSNIDLNDKQTFVQEIQNALHVGDTCPICGNKIESLNEHINFDEIAKNQNLIKEVNNQLNKKINELTKLETTSDYISNQMSELEINDDEISDIDEIEQQLRTKNKEKEKLQIQIKQCEKFKSELDKHKDINHSLQIKHEKLLSLKHQLETLIKEFKSYTNYDETNKFEQCFKQYEQIVTDYVSKNEVLEKEINQTKQQIEIETNNLNNNQLVIKELEQEISGHSDEINQEMKRIGLNSYKDVEILLSKLDNKEQIEMKIQQYEHDHQKLTLEIERLSQLTKDNKPELVEKLEATKTEIESNYNKYVEASATIQYQVQKNKDKFNSIMDHINYLEKELKEQQEIFELSEVLSGKNSKKLTLENYVLVYYLERIIHQANIRLERMSGERYQLKRRESISHGYSGLEIEVFDFHSNKSRHISSLSGGETFQASLALALGLSEVVQQESGGITLESMFIDEGFGTLDQETLETALDTLVKLKTSGRMVGIISHVSELKQRIPLILEVTSNQYQSQTRFKWN</sequence>
<name>A0A2K0A888_STAHA</name>
<organism evidence="15 16">
    <name type="scientific">Staphylococcus haemolyticus</name>
    <dbReference type="NCBI Taxonomy" id="1283"/>
    <lineage>
        <taxon>Bacteria</taxon>
        <taxon>Bacillati</taxon>
        <taxon>Bacillota</taxon>
        <taxon>Bacilli</taxon>
        <taxon>Bacillales</taxon>
        <taxon>Staphylococcaceae</taxon>
        <taxon>Staphylococcus</taxon>
    </lineage>
</organism>
<dbReference type="NCBIfam" id="NF041751">
    <property type="entry name" value="sbcc_Staph"/>
    <property type="match status" value="1"/>
</dbReference>
<keyword evidence="9" id="KW-0269">Exonuclease</keyword>
<evidence type="ECO:0000313" key="15">
    <source>
        <dbReference type="EMBL" id="PNN21245.1"/>
    </source>
</evidence>
<keyword evidence="6" id="KW-0547">Nucleotide-binding</keyword>
<keyword evidence="8" id="KW-0378">Hydrolase</keyword>
<dbReference type="GO" id="GO:0006302">
    <property type="term" value="P:double-strand break repair"/>
    <property type="evidence" value="ECO:0007669"/>
    <property type="project" value="InterPro"/>
</dbReference>
<feature type="coiled-coil region" evidence="13">
    <location>
        <begin position="539"/>
        <end position="607"/>
    </location>
</feature>
<accession>A0A2K0A888</accession>
<evidence type="ECO:0000256" key="11">
    <source>
        <dbReference type="ARBA" id="ARBA00023054"/>
    </source>
</evidence>
<dbReference type="Proteomes" id="UP000053523">
    <property type="component" value="Unassembled WGS sequence"/>
</dbReference>
<feature type="coiled-coil region" evidence="13">
    <location>
        <begin position="251"/>
        <end position="373"/>
    </location>
</feature>
<comment type="similarity">
    <text evidence="1">Belongs to the SMC family. SbcC subfamily.</text>
</comment>
<dbReference type="Gene3D" id="3.40.50.300">
    <property type="entry name" value="P-loop containing nucleotide triphosphate hydrolases"/>
    <property type="match status" value="2"/>
</dbReference>
<evidence type="ECO:0000256" key="5">
    <source>
        <dbReference type="ARBA" id="ARBA00022722"/>
    </source>
</evidence>
<evidence type="ECO:0000256" key="10">
    <source>
        <dbReference type="ARBA" id="ARBA00022840"/>
    </source>
</evidence>
<evidence type="ECO:0000256" key="3">
    <source>
        <dbReference type="ARBA" id="ARBA00013368"/>
    </source>
</evidence>
<evidence type="ECO:0000256" key="13">
    <source>
        <dbReference type="SAM" id="Coils"/>
    </source>
</evidence>
<dbReference type="SUPFAM" id="SSF52540">
    <property type="entry name" value="P-loop containing nucleoside triphosphate hydrolases"/>
    <property type="match status" value="1"/>
</dbReference>
<evidence type="ECO:0000313" key="16">
    <source>
        <dbReference type="Proteomes" id="UP000053523"/>
    </source>
</evidence>
<feature type="coiled-coil region" evidence="13">
    <location>
        <begin position="400"/>
        <end position="427"/>
    </location>
</feature>
<feature type="domain" description="Rad50/SbcC-type AAA" evidence="14">
    <location>
        <begin position="5"/>
        <end position="215"/>
    </location>
</feature>
<dbReference type="InterPro" id="IPR038729">
    <property type="entry name" value="Rad50/SbcC_AAA"/>
</dbReference>
<dbReference type="GO" id="GO:0004519">
    <property type="term" value="F:endonuclease activity"/>
    <property type="evidence" value="ECO:0007669"/>
    <property type="project" value="UniProtKB-KW"/>
</dbReference>
<keyword evidence="11 13" id="KW-0175">Coiled coil</keyword>
<evidence type="ECO:0000256" key="9">
    <source>
        <dbReference type="ARBA" id="ARBA00022839"/>
    </source>
</evidence>
<dbReference type="Pfam" id="PF13476">
    <property type="entry name" value="AAA_23"/>
    <property type="match status" value="1"/>
</dbReference>
<dbReference type="RefSeq" id="WP_037551345.1">
    <property type="nucleotide sequence ID" value="NZ_CAJCHG010000001.1"/>
</dbReference>
<dbReference type="GO" id="GO:0005524">
    <property type="term" value="F:ATP binding"/>
    <property type="evidence" value="ECO:0007669"/>
    <property type="project" value="UniProtKB-KW"/>
</dbReference>
<dbReference type="GO" id="GO:0006310">
    <property type="term" value="P:DNA recombination"/>
    <property type="evidence" value="ECO:0007669"/>
    <property type="project" value="UniProtKB-KW"/>
</dbReference>
<evidence type="ECO:0000256" key="2">
    <source>
        <dbReference type="ARBA" id="ARBA00011322"/>
    </source>
</evidence>
<dbReference type="GO" id="GO:0006260">
    <property type="term" value="P:DNA replication"/>
    <property type="evidence" value="ECO:0007669"/>
    <property type="project" value="UniProtKB-KW"/>
</dbReference>
<dbReference type="PANTHER" id="PTHR32114">
    <property type="entry name" value="ABC TRANSPORTER ABCH.3"/>
    <property type="match status" value="1"/>
</dbReference>
<feature type="coiled-coil region" evidence="13">
    <location>
        <begin position="455"/>
        <end position="503"/>
    </location>
</feature>
<dbReference type="InterPro" id="IPR027417">
    <property type="entry name" value="P-loop_NTPase"/>
</dbReference>
<feature type="coiled-coil region" evidence="13">
    <location>
        <begin position="672"/>
        <end position="802"/>
    </location>
</feature>